<dbReference type="InterPro" id="IPR018062">
    <property type="entry name" value="HTH_AraC-typ_CS"/>
</dbReference>
<feature type="domain" description="HTH araC/xylS-type" evidence="5">
    <location>
        <begin position="238"/>
        <end position="339"/>
    </location>
</feature>
<dbReference type="SUPFAM" id="SSF46689">
    <property type="entry name" value="Homeodomain-like"/>
    <property type="match status" value="1"/>
</dbReference>
<dbReference type="Proteomes" id="UP000675920">
    <property type="component" value="Unplaced"/>
</dbReference>
<feature type="region of interest" description="Disordered" evidence="4">
    <location>
        <begin position="162"/>
        <end position="196"/>
    </location>
</feature>
<proteinExistence type="predicted"/>
<dbReference type="GO" id="GO:0000976">
    <property type="term" value="F:transcription cis-regulatory region binding"/>
    <property type="evidence" value="ECO:0007669"/>
    <property type="project" value="TreeGrafter"/>
</dbReference>
<keyword evidence="2" id="KW-0238">DNA-binding</keyword>
<dbReference type="SMART" id="SM00342">
    <property type="entry name" value="HTH_ARAC"/>
    <property type="match status" value="1"/>
</dbReference>
<dbReference type="PROSITE" id="PS01124">
    <property type="entry name" value="HTH_ARAC_FAMILY_2"/>
    <property type="match status" value="1"/>
</dbReference>
<dbReference type="GO" id="GO:0003700">
    <property type="term" value="F:DNA-binding transcription factor activity"/>
    <property type="evidence" value="ECO:0007669"/>
    <property type="project" value="InterPro"/>
</dbReference>
<dbReference type="InterPro" id="IPR009057">
    <property type="entry name" value="Homeodomain-like_sf"/>
</dbReference>
<reference evidence="7" key="1">
    <citation type="journal article" date="1989" name="J. Biol. Chem.">
        <title>The helix-turn-helix DNA binding motif.</title>
        <authorList>
            <person name="Brennan R.G."/>
            <person name="Matthews B.W."/>
        </authorList>
    </citation>
    <scope>NUCLEOTIDE SEQUENCE</scope>
</reference>
<accession>A0A8B6X9U4</accession>
<keyword evidence="1" id="KW-0805">Transcription regulation</keyword>
<dbReference type="Pfam" id="PF12833">
    <property type="entry name" value="HTH_18"/>
    <property type="match status" value="1"/>
</dbReference>
<dbReference type="AlphaFoldDB" id="A0A8B6X9U4"/>
<dbReference type="OrthoDB" id="6506763at2"/>
<evidence type="ECO:0000256" key="3">
    <source>
        <dbReference type="ARBA" id="ARBA00023163"/>
    </source>
</evidence>
<evidence type="ECO:0000256" key="4">
    <source>
        <dbReference type="SAM" id="MobiDB-lite"/>
    </source>
</evidence>
<sequence>MDDFASAAMLRLLLRAMLRRGLDLPMPVPEGGTVPLAAKRLLLGHIARQHGPARLLDLAQDLDAVQGEPLHQVLTGARDLDDLLRRWQRLEQYVHSAHRVLLLHADADGAELLHAARRPGDPPPHPFENLVVLGVLCGALRRLVTGPLTLALDGVALPPAADDGSAGTPGAMADTTAGDGDGNRDAGTGAPSPHPLGALIAAGRTARWRFGWQGMAVNDARTRPAGCPPDLCDALGWPAPARFIARKVLAEGGAGQRLDGVARELGLAPRTLQRMLARDGLSLTTIVAEARVRAAAWWLLNTGVGLAEIGYLCGFCDQPHFTRDFLRRVGLTPARYREAGGTDARLQALAPPLRAVA</sequence>
<keyword evidence="3" id="KW-0804">Transcription</keyword>
<dbReference type="Gene3D" id="1.10.10.60">
    <property type="entry name" value="Homeodomain-like"/>
    <property type="match status" value="1"/>
</dbReference>
<dbReference type="GO" id="GO:0005829">
    <property type="term" value="C:cytosol"/>
    <property type="evidence" value="ECO:0007669"/>
    <property type="project" value="TreeGrafter"/>
</dbReference>
<protein>
    <submittedName>
        <fullName evidence="7">Helix-turn-helix transcriptional regulator</fullName>
    </submittedName>
</protein>
<dbReference type="RefSeq" id="WP_051378854.1">
    <property type="nucleotide sequence ID" value="NZ_AXWS01000015.1"/>
</dbReference>
<keyword evidence="6" id="KW-1185">Reference proteome</keyword>
<evidence type="ECO:0000256" key="2">
    <source>
        <dbReference type="ARBA" id="ARBA00023125"/>
    </source>
</evidence>
<dbReference type="PROSITE" id="PS00041">
    <property type="entry name" value="HTH_ARAC_FAMILY_1"/>
    <property type="match status" value="1"/>
</dbReference>
<name>A0A8B6X9U4_9BURK</name>
<dbReference type="PANTHER" id="PTHR47894:SF1">
    <property type="entry name" value="HTH-TYPE TRANSCRIPTIONAL REGULATOR VQSM"/>
    <property type="match status" value="1"/>
</dbReference>
<dbReference type="InterPro" id="IPR018060">
    <property type="entry name" value="HTH_AraC"/>
</dbReference>
<reference evidence="7" key="3">
    <citation type="journal article" date="1997" name="Microbiol. Mol. Biol. Rev.">
        <title>Arac/XylS family of transcriptional regulators.</title>
        <authorList>
            <person name="Gallegos M.T."/>
            <person name="Schleif R."/>
            <person name="Bairoch A."/>
            <person name="Hofmann K."/>
            <person name="Ramos J.L."/>
        </authorList>
    </citation>
    <scope>NUCLEOTIDE SEQUENCE</scope>
</reference>
<evidence type="ECO:0000256" key="1">
    <source>
        <dbReference type="ARBA" id="ARBA00023015"/>
    </source>
</evidence>
<reference evidence="7" key="4">
    <citation type="journal article" date="2005" name="FEMS Microbiol. Rev.">
        <title>The many faces of the helix-turn-helix domain: transcription regulation and beyond.</title>
        <authorList>
            <person name="Aravind L."/>
            <person name="Anantharaman V."/>
            <person name="Balaji S."/>
            <person name="Babu M.M."/>
            <person name="Iyer L.M."/>
        </authorList>
    </citation>
    <scope>NUCLEOTIDE SEQUENCE</scope>
</reference>
<organism evidence="6 7">
    <name type="scientific">Derxia gummosa DSM 723</name>
    <dbReference type="NCBI Taxonomy" id="1121388"/>
    <lineage>
        <taxon>Bacteria</taxon>
        <taxon>Pseudomonadati</taxon>
        <taxon>Pseudomonadota</taxon>
        <taxon>Betaproteobacteria</taxon>
        <taxon>Burkholderiales</taxon>
        <taxon>Alcaligenaceae</taxon>
        <taxon>Derxia</taxon>
    </lineage>
</organism>
<reference evidence="7" key="2">
    <citation type="journal article" date="1996" name="J. Mol. Biol.">
        <title>Structural classification of HTH DNA-binding domains and protein-DNA interaction modes.</title>
        <authorList>
            <person name="Wintjens R."/>
            <person name="Rooman M."/>
        </authorList>
    </citation>
    <scope>NUCLEOTIDE SEQUENCE</scope>
</reference>
<dbReference type="PANTHER" id="PTHR47894">
    <property type="entry name" value="HTH-TYPE TRANSCRIPTIONAL REGULATOR GADX"/>
    <property type="match status" value="1"/>
</dbReference>
<evidence type="ECO:0000313" key="6">
    <source>
        <dbReference type="Proteomes" id="UP000675920"/>
    </source>
</evidence>
<reference evidence="7" key="5">
    <citation type="submission" date="2025-08" db="UniProtKB">
        <authorList>
            <consortium name="RefSeq"/>
        </authorList>
    </citation>
    <scope>IDENTIFICATION</scope>
</reference>
<evidence type="ECO:0000313" key="7">
    <source>
        <dbReference type="RefSeq" id="WP_051378854.1"/>
    </source>
</evidence>
<evidence type="ECO:0000259" key="5">
    <source>
        <dbReference type="PROSITE" id="PS01124"/>
    </source>
</evidence>